<accession>A0A4Y7QBE8</accession>
<organism evidence="2 3">
    <name type="scientific">Rickenella mellea</name>
    <dbReference type="NCBI Taxonomy" id="50990"/>
    <lineage>
        <taxon>Eukaryota</taxon>
        <taxon>Fungi</taxon>
        <taxon>Dikarya</taxon>
        <taxon>Basidiomycota</taxon>
        <taxon>Agaricomycotina</taxon>
        <taxon>Agaricomycetes</taxon>
        <taxon>Hymenochaetales</taxon>
        <taxon>Rickenellaceae</taxon>
        <taxon>Rickenella</taxon>
    </lineage>
</organism>
<evidence type="ECO:0000256" key="1">
    <source>
        <dbReference type="SAM" id="Phobius"/>
    </source>
</evidence>
<keyword evidence="1" id="KW-1133">Transmembrane helix</keyword>
<evidence type="ECO:0000313" key="3">
    <source>
        <dbReference type="Proteomes" id="UP000294933"/>
    </source>
</evidence>
<keyword evidence="1" id="KW-0472">Membrane</keyword>
<protein>
    <submittedName>
        <fullName evidence="2">Uncharacterized protein</fullName>
    </submittedName>
</protein>
<dbReference type="AlphaFoldDB" id="A0A4Y7QBE8"/>
<dbReference type="EMBL" id="ML170167">
    <property type="protein sequence ID" value="TDL24189.1"/>
    <property type="molecule type" value="Genomic_DNA"/>
</dbReference>
<feature type="transmembrane region" description="Helical" evidence="1">
    <location>
        <begin position="84"/>
        <end position="101"/>
    </location>
</feature>
<reference evidence="2 3" key="1">
    <citation type="submission" date="2018-06" db="EMBL/GenBank/DDBJ databases">
        <title>A transcriptomic atlas of mushroom development highlights an independent origin of complex multicellularity.</title>
        <authorList>
            <consortium name="DOE Joint Genome Institute"/>
            <person name="Krizsan K."/>
            <person name="Almasi E."/>
            <person name="Merenyi Z."/>
            <person name="Sahu N."/>
            <person name="Viragh M."/>
            <person name="Koszo T."/>
            <person name="Mondo S."/>
            <person name="Kiss B."/>
            <person name="Balint B."/>
            <person name="Kues U."/>
            <person name="Barry K."/>
            <person name="Hegedus J.C."/>
            <person name="Henrissat B."/>
            <person name="Johnson J."/>
            <person name="Lipzen A."/>
            <person name="Ohm R."/>
            <person name="Nagy I."/>
            <person name="Pangilinan J."/>
            <person name="Yan J."/>
            <person name="Xiong Y."/>
            <person name="Grigoriev I.V."/>
            <person name="Hibbett D.S."/>
            <person name="Nagy L.G."/>
        </authorList>
    </citation>
    <scope>NUCLEOTIDE SEQUENCE [LARGE SCALE GENOMIC DNA]</scope>
    <source>
        <strain evidence="2 3">SZMC22713</strain>
    </source>
</reference>
<feature type="transmembrane region" description="Helical" evidence="1">
    <location>
        <begin position="6"/>
        <end position="36"/>
    </location>
</feature>
<keyword evidence="1" id="KW-0812">Transmembrane</keyword>
<feature type="transmembrane region" description="Helical" evidence="1">
    <location>
        <begin position="113"/>
        <end position="136"/>
    </location>
</feature>
<proteinExistence type="predicted"/>
<feature type="transmembrane region" description="Helical" evidence="1">
    <location>
        <begin position="157"/>
        <end position="179"/>
    </location>
</feature>
<dbReference type="Proteomes" id="UP000294933">
    <property type="component" value="Unassembled WGS sequence"/>
</dbReference>
<keyword evidence="3" id="KW-1185">Reference proteome</keyword>
<evidence type="ECO:0000313" key="2">
    <source>
        <dbReference type="EMBL" id="TDL24189.1"/>
    </source>
</evidence>
<sequence>MLLADFISHNIICFLWLTAVIWKVFPLICHTLGLLIDWRELVTRIRQRTKRFIDVCVPLRHQQLTWAKDRNHYEAIKREIVRELGYLWVMLWLVVLATLLSNHHDPAHWSSHIMTISIIEAGFGLICASWLVWIYVWSGFLEVILKSPEYSYMMFNIFGRLPAFLLTGSVVLHLSNVVYWRYGRLTFSVLTWIIGPPLSLRAFRDVVGIWQAPRSSAYSTEANASLDGRLNGNLTPTRDIGSVV</sequence>
<dbReference type="VEuPathDB" id="FungiDB:BD410DRAFT_112028"/>
<name>A0A4Y7QBE8_9AGAM</name>
<gene>
    <name evidence="2" type="ORF">BD410DRAFT_112028</name>
</gene>